<dbReference type="Proteomes" id="UP000613580">
    <property type="component" value="Unassembled WGS sequence"/>
</dbReference>
<feature type="transmembrane region" description="Helical" evidence="1">
    <location>
        <begin position="71"/>
        <end position="94"/>
    </location>
</feature>
<name>A0A8H6SFW9_MYCCL</name>
<evidence type="ECO:0000256" key="1">
    <source>
        <dbReference type="SAM" id="Phobius"/>
    </source>
</evidence>
<dbReference type="AlphaFoldDB" id="A0A8H6SFW9"/>
<keyword evidence="1" id="KW-1133">Transmembrane helix</keyword>
<proteinExistence type="predicted"/>
<keyword evidence="1" id="KW-0472">Membrane</keyword>
<keyword evidence="1" id="KW-0812">Transmembrane</keyword>
<dbReference type="EMBL" id="JACAZE010000015">
    <property type="protein sequence ID" value="KAF7298020.1"/>
    <property type="molecule type" value="Genomic_DNA"/>
</dbReference>
<accession>A0A8H6SFW9</accession>
<sequence length="198" mass="21832">MISFRVFRRLVLGTITTLSATNICLSLYIPPSLPPPEQCLHYRILDAMIFAAIVSMCRKSWGDPQTVAAEALGLVVTLPFALILVLYTLGLSVTPDFQHVFVALQWLLVISTILHTFYCFGLAFTAAITVCAFDYNVWSRDIDSAPSPFPMTLVLRFILPCIGTSDTNKTSNEATGTHYLPAGMQLSFKQSEFDRGAA</sequence>
<gene>
    <name evidence="2" type="ORF">HMN09_01023100</name>
</gene>
<organism evidence="2 3">
    <name type="scientific">Mycena chlorophos</name>
    <name type="common">Agaric fungus</name>
    <name type="synonym">Agaricus chlorophos</name>
    <dbReference type="NCBI Taxonomy" id="658473"/>
    <lineage>
        <taxon>Eukaryota</taxon>
        <taxon>Fungi</taxon>
        <taxon>Dikarya</taxon>
        <taxon>Basidiomycota</taxon>
        <taxon>Agaricomycotina</taxon>
        <taxon>Agaricomycetes</taxon>
        <taxon>Agaricomycetidae</taxon>
        <taxon>Agaricales</taxon>
        <taxon>Marasmiineae</taxon>
        <taxon>Mycenaceae</taxon>
        <taxon>Mycena</taxon>
    </lineage>
</organism>
<protein>
    <submittedName>
        <fullName evidence="2">Uncharacterized protein</fullName>
    </submittedName>
</protein>
<comment type="caution">
    <text evidence="2">The sequence shown here is derived from an EMBL/GenBank/DDBJ whole genome shotgun (WGS) entry which is preliminary data.</text>
</comment>
<evidence type="ECO:0000313" key="3">
    <source>
        <dbReference type="Proteomes" id="UP000613580"/>
    </source>
</evidence>
<feature type="transmembrane region" description="Helical" evidence="1">
    <location>
        <begin position="106"/>
        <end position="133"/>
    </location>
</feature>
<dbReference type="OrthoDB" id="2998233at2759"/>
<reference evidence="2" key="1">
    <citation type="submission" date="2020-05" db="EMBL/GenBank/DDBJ databases">
        <title>Mycena genomes resolve the evolution of fungal bioluminescence.</title>
        <authorList>
            <person name="Tsai I.J."/>
        </authorList>
    </citation>
    <scope>NUCLEOTIDE SEQUENCE</scope>
    <source>
        <strain evidence="2">110903Hualien_Pintung</strain>
    </source>
</reference>
<keyword evidence="3" id="KW-1185">Reference proteome</keyword>
<feature type="transmembrane region" description="Helical" evidence="1">
    <location>
        <begin position="42"/>
        <end position="59"/>
    </location>
</feature>
<evidence type="ECO:0000313" key="2">
    <source>
        <dbReference type="EMBL" id="KAF7298020.1"/>
    </source>
</evidence>